<dbReference type="EMBL" id="CP119312">
    <property type="protein sequence ID" value="WEK04171.1"/>
    <property type="molecule type" value="Genomic_DNA"/>
</dbReference>
<reference evidence="1" key="1">
    <citation type="submission" date="2023-03" db="EMBL/GenBank/DDBJ databases">
        <title>Andean soil-derived lignocellulolytic bacterial consortium as a source of novel taxa and putative plastic-active enzymes.</title>
        <authorList>
            <person name="Diaz-Garcia L."/>
            <person name="Chuvochina M."/>
            <person name="Feuerriegel G."/>
            <person name="Bunk B."/>
            <person name="Sproer C."/>
            <person name="Streit W.R."/>
            <person name="Rodriguez L.M."/>
            <person name="Overmann J."/>
            <person name="Jimenez D.J."/>
        </authorList>
    </citation>
    <scope>NUCLEOTIDE SEQUENCE</scope>
    <source>
        <strain evidence="1">MAG 4196</strain>
    </source>
</reference>
<sequence>MGEHRLRGIEITSMPLGDAPLKVRQAWIGLILPLDPGHPQDAVATEGYSVLSETRGLQTWLRWLLRRPYPAGTYTGYVVPSAEAIRILAEVSPQSARWWSRNVPSFMHPQATFIFDADCCRLVDLPEDSRETPSQAEG</sequence>
<evidence type="ECO:0000313" key="1">
    <source>
        <dbReference type="EMBL" id="WEK04171.1"/>
    </source>
</evidence>
<accession>A0AAJ5VU24</accession>
<protein>
    <submittedName>
        <fullName evidence="1">Uncharacterized protein</fullName>
    </submittedName>
</protein>
<organism evidence="1 2">
    <name type="scientific">Candidatus Devosia phytovorans</name>
    <dbReference type="NCBI Taxonomy" id="3121372"/>
    <lineage>
        <taxon>Bacteria</taxon>
        <taxon>Pseudomonadati</taxon>
        <taxon>Pseudomonadota</taxon>
        <taxon>Alphaproteobacteria</taxon>
        <taxon>Hyphomicrobiales</taxon>
        <taxon>Devosiaceae</taxon>
        <taxon>Devosia</taxon>
    </lineage>
</organism>
<proteinExistence type="predicted"/>
<name>A0AAJ5VU24_9HYPH</name>
<dbReference type="Proteomes" id="UP001217476">
    <property type="component" value="Chromosome"/>
</dbReference>
<gene>
    <name evidence="1" type="ORF">P0Y65_18625</name>
</gene>
<dbReference type="AlphaFoldDB" id="A0AAJ5VU24"/>
<evidence type="ECO:0000313" key="2">
    <source>
        <dbReference type="Proteomes" id="UP001217476"/>
    </source>
</evidence>